<feature type="transmembrane region" description="Helical" evidence="3">
    <location>
        <begin position="212"/>
        <end position="231"/>
    </location>
</feature>
<evidence type="ECO:0000313" key="5">
    <source>
        <dbReference type="Proteomes" id="UP000070299"/>
    </source>
</evidence>
<comment type="caution">
    <text evidence="4">The sequence shown here is derived from an EMBL/GenBank/DDBJ whole genome shotgun (WGS) entry which is preliminary data.</text>
</comment>
<dbReference type="STRING" id="1799789.AX660_07890"/>
<reference evidence="5" key="1">
    <citation type="submission" date="2016-02" db="EMBL/GenBank/DDBJ databases">
        <authorList>
            <person name="Schultz-Johansen M."/>
            <person name="Glaring M.A."/>
            <person name="Bech P.K."/>
            <person name="Stougaard P."/>
        </authorList>
    </citation>
    <scope>NUCLEOTIDE SEQUENCE [LARGE SCALE GENOMIC DNA]</scope>
    <source>
        <strain evidence="5">S66</strain>
    </source>
</reference>
<keyword evidence="3" id="KW-0812">Transmembrane</keyword>
<dbReference type="Pfam" id="PF00106">
    <property type="entry name" value="adh_short"/>
    <property type="match status" value="1"/>
</dbReference>
<evidence type="ECO:0000256" key="2">
    <source>
        <dbReference type="ARBA" id="ARBA00023002"/>
    </source>
</evidence>
<dbReference type="AlphaFoldDB" id="A0A136A479"/>
<keyword evidence="3" id="KW-1133">Transmembrane helix</keyword>
<accession>A0A136A479</accession>
<dbReference type="Proteomes" id="UP000070299">
    <property type="component" value="Unassembled WGS sequence"/>
</dbReference>
<dbReference type="PANTHER" id="PTHR44196">
    <property type="entry name" value="DEHYDROGENASE/REDUCTASE SDR FAMILY MEMBER 7B"/>
    <property type="match status" value="1"/>
</dbReference>
<name>A0A136A479_9ALTE</name>
<keyword evidence="2" id="KW-0560">Oxidoreductase</keyword>
<dbReference type="SUPFAM" id="SSF51735">
    <property type="entry name" value="NAD(P)-binding Rossmann-fold domains"/>
    <property type="match status" value="1"/>
</dbReference>
<dbReference type="InterPro" id="IPR020904">
    <property type="entry name" value="Sc_DH/Rdtase_CS"/>
</dbReference>
<comment type="similarity">
    <text evidence="1">Belongs to the short-chain dehydrogenases/reductases (SDR) family.</text>
</comment>
<keyword evidence="3" id="KW-0472">Membrane</keyword>
<keyword evidence="5" id="KW-1185">Reference proteome</keyword>
<dbReference type="PANTHER" id="PTHR44196:SF1">
    <property type="entry name" value="DEHYDROGENASE_REDUCTASE SDR FAMILY MEMBER 7B"/>
    <property type="match status" value="1"/>
</dbReference>
<evidence type="ECO:0000313" key="4">
    <source>
        <dbReference type="EMBL" id="KXI29930.1"/>
    </source>
</evidence>
<dbReference type="PROSITE" id="PS00061">
    <property type="entry name" value="ADH_SHORT"/>
    <property type="match status" value="1"/>
</dbReference>
<dbReference type="EMBL" id="LSNE01000003">
    <property type="protein sequence ID" value="KXI29930.1"/>
    <property type="molecule type" value="Genomic_DNA"/>
</dbReference>
<dbReference type="PRINTS" id="PR00081">
    <property type="entry name" value="GDHRDH"/>
</dbReference>
<organism evidence="4 5">
    <name type="scientific">Paraglaciecola hydrolytica</name>
    <dbReference type="NCBI Taxonomy" id="1799789"/>
    <lineage>
        <taxon>Bacteria</taxon>
        <taxon>Pseudomonadati</taxon>
        <taxon>Pseudomonadota</taxon>
        <taxon>Gammaproteobacteria</taxon>
        <taxon>Alteromonadales</taxon>
        <taxon>Alteromonadaceae</taxon>
        <taxon>Paraglaciecola</taxon>
    </lineage>
</organism>
<dbReference type="GO" id="GO:0016020">
    <property type="term" value="C:membrane"/>
    <property type="evidence" value="ECO:0007669"/>
    <property type="project" value="TreeGrafter"/>
</dbReference>
<evidence type="ECO:0000256" key="1">
    <source>
        <dbReference type="ARBA" id="ARBA00006484"/>
    </source>
</evidence>
<dbReference type="OrthoDB" id="335726at2"/>
<dbReference type="RefSeq" id="WP_068373373.1">
    <property type="nucleotide sequence ID" value="NZ_LSNE01000003.1"/>
</dbReference>
<sequence>MKSVLITGASSGIGKALVEHYVAEGYQVYAAGRNAQKLAQIFDGQPRITQLVFDVTQLAQIKAAAEQVDQLEHLILNAGDCEYLDDVMAFDSQQFARIIQVNLLSVGYCLEAFLPKVIGLGRIGIVSSSATILPFPKAQAYGASKAGLDYLAHSLSIDLAQHHIGVSLIQPGFVDTPLTDKNDFAMPWRISSKQAAKAIFKGMEAGKHHIRFPFLLIFSLRLLALLPFSWWRALITRNTQK</sequence>
<dbReference type="InterPro" id="IPR036291">
    <property type="entry name" value="NAD(P)-bd_dom_sf"/>
</dbReference>
<gene>
    <name evidence="4" type="ORF">AX660_07890</name>
</gene>
<proteinExistence type="inferred from homology"/>
<dbReference type="GO" id="GO:0016491">
    <property type="term" value="F:oxidoreductase activity"/>
    <property type="evidence" value="ECO:0007669"/>
    <property type="project" value="UniProtKB-KW"/>
</dbReference>
<protein>
    <submittedName>
        <fullName evidence="4">Short-chain dehydrogenase</fullName>
    </submittedName>
</protein>
<dbReference type="InterPro" id="IPR002347">
    <property type="entry name" value="SDR_fam"/>
</dbReference>
<dbReference type="Gene3D" id="3.40.50.720">
    <property type="entry name" value="NAD(P)-binding Rossmann-like Domain"/>
    <property type="match status" value="1"/>
</dbReference>
<evidence type="ECO:0000256" key="3">
    <source>
        <dbReference type="SAM" id="Phobius"/>
    </source>
</evidence>